<dbReference type="InterPro" id="IPR001451">
    <property type="entry name" value="Hexapep"/>
</dbReference>
<organism evidence="3 4">
    <name type="scientific">Nocardioides panacisoli</name>
    <dbReference type="NCBI Taxonomy" id="627624"/>
    <lineage>
        <taxon>Bacteria</taxon>
        <taxon>Bacillati</taxon>
        <taxon>Actinomycetota</taxon>
        <taxon>Actinomycetes</taxon>
        <taxon>Propionibacteriales</taxon>
        <taxon>Nocardioidaceae</taxon>
        <taxon>Nocardioides</taxon>
    </lineage>
</organism>
<gene>
    <name evidence="3" type="ORF">GCM10022242_31850</name>
</gene>
<dbReference type="PROSITE" id="PS00101">
    <property type="entry name" value="HEXAPEP_TRANSFERASES"/>
    <property type="match status" value="1"/>
</dbReference>
<dbReference type="PANTHER" id="PTHR23416">
    <property type="entry name" value="SIALIC ACID SYNTHASE-RELATED"/>
    <property type="match status" value="1"/>
</dbReference>
<name>A0ABP7IW08_9ACTN</name>
<dbReference type="InterPro" id="IPR011004">
    <property type="entry name" value="Trimer_LpxA-like_sf"/>
</dbReference>
<dbReference type="CDD" id="cd03349">
    <property type="entry name" value="LbH_XAT"/>
    <property type="match status" value="1"/>
</dbReference>
<evidence type="ECO:0000313" key="3">
    <source>
        <dbReference type="EMBL" id="GAA3828087.1"/>
    </source>
</evidence>
<evidence type="ECO:0000256" key="2">
    <source>
        <dbReference type="ARBA" id="ARBA00022737"/>
    </source>
</evidence>
<evidence type="ECO:0000256" key="1">
    <source>
        <dbReference type="ARBA" id="ARBA00022679"/>
    </source>
</evidence>
<evidence type="ECO:0000313" key="4">
    <source>
        <dbReference type="Proteomes" id="UP001501821"/>
    </source>
</evidence>
<dbReference type="SUPFAM" id="SSF51161">
    <property type="entry name" value="Trimeric LpxA-like enzymes"/>
    <property type="match status" value="1"/>
</dbReference>
<dbReference type="Pfam" id="PF00132">
    <property type="entry name" value="Hexapep"/>
    <property type="match status" value="1"/>
</dbReference>
<dbReference type="InterPro" id="IPR051159">
    <property type="entry name" value="Hexapeptide_acetyltransf"/>
</dbReference>
<sequence>MLLRLLTPLIRAVLRLPIVARQRWQWARDEVDVAPGSFVARTAVLGKRVRVTVPAYIDPCEIGPYSIIGRVVIRSANHYTEYLNIQEMAQRKVIGGKTMLKPMQRPIRIGAGCWVGDNVTILEGVEIGDGAIVGAGSVVTKSVPAYAVAVGNPARVIRHRYPEEIVELLEPVDWWSWSDEKLRANKDLFELDLANVDPEVLRKRLAELD</sequence>
<evidence type="ECO:0008006" key="5">
    <source>
        <dbReference type="Google" id="ProtNLM"/>
    </source>
</evidence>
<dbReference type="Gene3D" id="2.160.10.10">
    <property type="entry name" value="Hexapeptide repeat proteins"/>
    <property type="match status" value="1"/>
</dbReference>
<proteinExistence type="predicted"/>
<dbReference type="InterPro" id="IPR018357">
    <property type="entry name" value="Hexapep_transf_CS"/>
</dbReference>
<dbReference type="EMBL" id="BAABAH010000013">
    <property type="protein sequence ID" value="GAA3828087.1"/>
    <property type="molecule type" value="Genomic_DNA"/>
</dbReference>
<keyword evidence="2" id="KW-0677">Repeat</keyword>
<keyword evidence="1" id="KW-0808">Transferase</keyword>
<keyword evidence="4" id="KW-1185">Reference proteome</keyword>
<accession>A0ABP7IW08</accession>
<dbReference type="Proteomes" id="UP001501821">
    <property type="component" value="Unassembled WGS sequence"/>
</dbReference>
<dbReference type="RefSeq" id="WP_344777234.1">
    <property type="nucleotide sequence ID" value="NZ_BAABAH010000013.1"/>
</dbReference>
<comment type="caution">
    <text evidence="3">The sequence shown here is derived from an EMBL/GenBank/DDBJ whole genome shotgun (WGS) entry which is preliminary data.</text>
</comment>
<protein>
    <recommendedName>
        <fullName evidence="5">CatB-related O-acetyltransferase</fullName>
    </recommendedName>
</protein>
<reference evidence="4" key="1">
    <citation type="journal article" date="2019" name="Int. J. Syst. Evol. Microbiol.">
        <title>The Global Catalogue of Microorganisms (GCM) 10K type strain sequencing project: providing services to taxonomists for standard genome sequencing and annotation.</title>
        <authorList>
            <consortium name="The Broad Institute Genomics Platform"/>
            <consortium name="The Broad Institute Genome Sequencing Center for Infectious Disease"/>
            <person name="Wu L."/>
            <person name="Ma J."/>
        </authorList>
    </citation>
    <scope>NUCLEOTIDE SEQUENCE [LARGE SCALE GENOMIC DNA]</scope>
    <source>
        <strain evidence="4">JCM 16953</strain>
    </source>
</reference>